<gene>
    <name evidence="8" type="ORF">NCTC10146_00597</name>
</gene>
<evidence type="ECO:0000256" key="7">
    <source>
        <dbReference type="SAM" id="Phobius"/>
    </source>
</evidence>
<protein>
    <submittedName>
        <fullName evidence="8">Chromate transporter</fullName>
    </submittedName>
</protein>
<accession>A0A449ARB1</accession>
<keyword evidence="3" id="KW-1003">Cell membrane</keyword>
<evidence type="ECO:0000313" key="8">
    <source>
        <dbReference type="EMBL" id="VEU69114.1"/>
    </source>
</evidence>
<reference evidence="8 9" key="1">
    <citation type="submission" date="2019-01" db="EMBL/GenBank/DDBJ databases">
        <authorList>
            <consortium name="Pathogen Informatics"/>
        </authorList>
    </citation>
    <scope>NUCLEOTIDE SEQUENCE [LARGE SCALE GENOMIC DNA]</scope>
    <source>
        <strain evidence="8 9">NCTC10146</strain>
    </source>
</reference>
<dbReference type="EMBL" id="LR215010">
    <property type="protein sequence ID" value="VEU69114.1"/>
    <property type="molecule type" value="Genomic_DNA"/>
</dbReference>
<keyword evidence="5 7" id="KW-1133">Transmembrane helix</keyword>
<comment type="similarity">
    <text evidence="2">Belongs to the chromate ion transporter (CHR) (TC 2.A.51) family.</text>
</comment>
<feature type="transmembrane region" description="Helical" evidence="7">
    <location>
        <begin position="171"/>
        <end position="192"/>
    </location>
</feature>
<proteinExistence type="inferred from homology"/>
<feature type="transmembrane region" description="Helical" evidence="7">
    <location>
        <begin position="199"/>
        <end position="218"/>
    </location>
</feature>
<evidence type="ECO:0000256" key="3">
    <source>
        <dbReference type="ARBA" id="ARBA00022475"/>
    </source>
</evidence>
<keyword evidence="6 7" id="KW-0472">Membrane</keyword>
<dbReference type="RefSeq" id="WP_004795313.1">
    <property type="nucleotide sequence ID" value="NZ_LR215010.1"/>
</dbReference>
<keyword evidence="4 7" id="KW-0812">Transmembrane</keyword>
<dbReference type="AlphaFoldDB" id="A0A449ARB1"/>
<name>A0A449ARB1_9BACT</name>
<dbReference type="Pfam" id="PF02417">
    <property type="entry name" value="Chromate_transp"/>
    <property type="match status" value="1"/>
</dbReference>
<sequence length="221" mass="24915">MILALILSIPLLIIISLSVFGGGQVFMPVFEWLWKFLNSLFNLNIDDQVIYKVFTVSNATPGVVSTKFGFLTGYLVSKGEWWGFIAVFLTYLVFCIPAIIVMVLAMKYITKFKSNSYVKNMIIVMKPIVAGIMLSLAVQLFLSVILPEIGFNKGTGVDYIKINDSSKNFFVGYRNILLKVYVVLGISFSFYLARKKKSLFMIIIINVLISLFLFAIPFSGY</sequence>
<evidence type="ECO:0000256" key="1">
    <source>
        <dbReference type="ARBA" id="ARBA00004651"/>
    </source>
</evidence>
<organism evidence="8 9">
    <name type="scientific">Mycoplasmopsis canis</name>
    <dbReference type="NCBI Taxonomy" id="29555"/>
    <lineage>
        <taxon>Bacteria</taxon>
        <taxon>Bacillati</taxon>
        <taxon>Mycoplasmatota</taxon>
        <taxon>Mycoplasmoidales</taxon>
        <taxon>Metamycoplasmataceae</taxon>
        <taxon>Mycoplasmopsis</taxon>
    </lineage>
</organism>
<dbReference type="Proteomes" id="UP000290495">
    <property type="component" value="Chromosome"/>
</dbReference>
<evidence type="ECO:0000256" key="6">
    <source>
        <dbReference type="ARBA" id="ARBA00023136"/>
    </source>
</evidence>
<evidence type="ECO:0000313" key="9">
    <source>
        <dbReference type="Proteomes" id="UP000290495"/>
    </source>
</evidence>
<evidence type="ECO:0000256" key="5">
    <source>
        <dbReference type="ARBA" id="ARBA00022989"/>
    </source>
</evidence>
<evidence type="ECO:0000256" key="4">
    <source>
        <dbReference type="ARBA" id="ARBA00022692"/>
    </source>
</evidence>
<feature type="transmembrane region" description="Helical" evidence="7">
    <location>
        <begin position="127"/>
        <end position="151"/>
    </location>
</feature>
<evidence type="ECO:0000256" key="2">
    <source>
        <dbReference type="ARBA" id="ARBA00005262"/>
    </source>
</evidence>
<dbReference type="InterPro" id="IPR003370">
    <property type="entry name" value="Chromate_transpt"/>
</dbReference>
<feature type="transmembrane region" description="Helical" evidence="7">
    <location>
        <begin position="81"/>
        <end position="106"/>
    </location>
</feature>
<dbReference type="GO" id="GO:0005886">
    <property type="term" value="C:plasma membrane"/>
    <property type="evidence" value="ECO:0007669"/>
    <property type="project" value="UniProtKB-SubCell"/>
</dbReference>
<comment type="subcellular location">
    <subcellularLocation>
        <location evidence="1">Cell membrane</location>
        <topology evidence="1">Multi-pass membrane protein</topology>
    </subcellularLocation>
</comment>
<dbReference type="GO" id="GO:0015109">
    <property type="term" value="F:chromate transmembrane transporter activity"/>
    <property type="evidence" value="ECO:0007669"/>
    <property type="project" value="InterPro"/>
</dbReference>